<dbReference type="SMART" id="SM01019">
    <property type="entry name" value="B3"/>
    <property type="match status" value="1"/>
</dbReference>
<proteinExistence type="predicted"/>
<evidence type="ECO:0000256" key="2">
    <source>
        <dbReference type="ARBA" id="ARBA00023015"/>
    </source>
</evidence>
<dbReference type="InterPro" id="IPR044837">
    <property type="entry name" value="REM16-like"/>
</dbReference>
<evidence type="ECO:0000256" key="5">
    <source>
        <dbReference type="ARBA" id="ARBA00023242"/>
    </source>
</evidence>
<dbReference type="PANTHER" id="PTHR31391">
    <property type="entry name" value="B3 DOMAIN-CONTAINING PROTEIN OS11G0197600-RELATED"/>
    <property type="match status" value="1"/>
</dbReference>
<keyword evidence="3" id="KW-0238">DNA-binding</keyword>
<evidence type="ECO:0000256" key="6">
    <source>
        <dbReference type="SAM" id="MobiDB-lite"/>
    </source>
</evidence>
<evidence type="ECO:0000313" key="9">
    <source>
        <dbReference type="Proteomes" id="UP000287651"/>
    </source>
</evidence>
<evidence type="ECO:0000259" key="7">
    <source>
        <dbReference type="PROSITE" id="PS50863"/>
    </source>
</evidence>
<keyword evidence="4" id="KW-0804">Transcription</keyword>
<evidence type="ECO:0000256" key="4">
    <source>
        <dbReference type="ARBA" id="ARBA00023163"/>
    </source>
</evidence>
<evidence type="ECO:0000256" key="3">
    <source>
        <dbReference type="ARBA" id="ARBA00023125"/>
    </source>
</evidence>
<dbReference type="InterPro" id="IPR015300">
    <property type="entry name" value="DNA-bd_pseudobarrel_sf"/>
</dbReference>
<dbReference type="Proteomes" id="UP000287651">
    <property type="component" value="Unassembled WGS sequence"/>
</dbReference>
<evidence type="ECO:0000313" key="8">
    <source>
        <dbReference type="EMBL" id="RRT80526.1"/>
    </source>
</evidence>
<name>A0A427AWP2_ENSVE</name>
<comment type="caution">
    <text evidence="8">The sequence shown here is derived from an EMBL/GenBank/DDBJ whole genome shotgun (WGS) entry which is preliminary data.</text>
</comment>
<dbReference type="Gene3D" id="2.40.330.10">
    <property type="entry name" value="DNA-binding pseudobarrel domain"/>
    <property type="match status" value="1"/>
</dbReference>
<dbReference type="GO" id="GO:0005634">
    <property type="term" value="C:nucleus"/>
    <property type="evidence" value="ECO:0007669"/>
    <property type="project" value="UniProtKB-SubCell"/>
</dbReference>
<reference evidence="8 9" key="1">
    <citation type="journal article" date="2014" name="Agronomy (Basel)">
        <title>A Draft Genome Sequence for Ensete ventricosum, the Drought-Tolerant Tree Against Hunger.</title>
        <authorList>
            <person name="Harrison J."/>
            <person name="Moore K.A."/>
            <person name="Paszkiewicz K."/>
            <person name="Jones T."/>
            <person name="Grant M."/>
            <person name="Ambacheew D."/>
            <person name="Muzemil S."/>
            <person name="Studholme D.J."/>
        </authorList>
    </citation>
    <scope>NUCLEOTIDE SEQUENCE [LARGE SCALE GENOMIC DNA]</scope>
</reference>
<comment type="subcellular location">
    <subcellularLocation>
        <location evidence="1">Nucleus</location>
    </subcellularLocation>
</comment>
<organism evidence="8 9">
    <name type="scientific">Ensete ventricosum</name>
    <name type="common">Abyssinian banana</name>
    <name type="synonym">Musa ensete</name>
    <dbReference type="NCBI Taxonomy" id="4639"/>
    <lineage>
        <taxon>Eukaryota</taxon>
        <taxon>Viridiplantae</taxon>
        <taxon>Streptophyta</taxon>
        <taxon>Embryophyta</taxon>
        <taxon>Tracheophyta</taxon>
        <taxon>Spermatophyta</taxon>
        <taxon>Magnoliopsida</taxon>
        <taxon>Liliopsida</taxon>
        <taxon>Zingiberales</taxon>
        <taxon>Musaceae</taxon>
        <taxon>Ensete</taxon>
    </lineage>
</organism>
<dbReference type="PROSITE" id="PS50863">
    <property type="entry name" value="B3"/>
    <property type="match status" value="1"/>
</dbReference>
<dbReference type="Pfam" id="PF02362">
    <property type="entry name" value="B3"/>
    <property type="match status" value="1"/>
</dbReference>
<dbReference type="EMBL" id="AMZH03001122">
    <property type="protein sequence ID" value="RRT80526.1"/>
    <property type="molecule type" value="Genomic_DNA"/>
</dbReference>
<dbReference type="CDD" id="cd10017">
    <property type="entry name" value="B3_DNA"/>
    <property type="match status" value="1"/>
</dbReference>
<feature type="domain" description="TF-B3" evidence="7">
    <location>
        <begin position="191"/>
        <end position="245"/>
    </location>
</feature>
<accession>A0A427AWP2</accession>
<dbReference type="SUPFAM" id="SSF101936">
    <property type="entry name" value="DNA-binding pseudobarrel domain"/>
    <property type="match status" value="1"/>
</dbReference>
<dbReference type="PANTHER" id="PTHR31391:SF64">
    <property type="entry name" value="B3 DOMAIN-CONTAINING PROTEIN OS06G0112300"/>
    <property type="match status" value="1"/>
</dbReference>
<gene>
    <name evidence="8" type="ORF">B296_00002650</name>
</gene>
<dbReference type="GO" id="GO:0003677">
    <property type="term" value="F:DNA binding"/>
    <property type="evidence" value="ECO:0007669"/>
    <property type="project" value="UniProtKB-KW"/>
</dbReference>
<dbReference type="InterPro" id="IPR003340">
    <property type="entry name" value="B3_DNA-bd"/>
</dbReference>
<keyword evidence="2" id="KW-0805">Transcription regulation</keyword>
<keyword evidence="5" id="KW-0539">Nucleus</keyword>
<sequence>MARKRSRTLDRGGGSGVFFSNLVASGGPMVTSARSDSSVVLAACSLTSEESNNHPGIYILQIGHAAGHHVSNCSTNGENNPEDDVSSPNPSEPNISDAEGKTIPLSGKPFFSIIMSKTQVQRPYQLVISFDINPGYAVVLNFIAAKGQTLNNFKDIYYTCHPETIISSIPKIFWPHLPNTCVALTLHFKKKIWEMRYNGDQAQRRFDSGWKHFANDNNLKIGDCCFFELMDDKNFTFRVQLLRGDLPAECRNNGLSSDRPILID</sequence>
<dbReference type="AlphaFoldDB" id="A0A427AWP2"/>
<protein>
    <recommendedName>
        <fullName evidence="7">TF-B3 domain-containing protein</fullName>
    </recommendedName>
</protein>
<feature type="region of interest" description="Disordered" evidence="6">
    <location>
        <begin position="71"/>
        <end position="101"/>
    </location>
</feature>
<evidence type="ECO:0000256" key="1">
    <source>
        <dbReference type="ARBA" id="ARBA00004123"/>
    </source>
</evidence>